<comment type="subcellular location">
    <subcellularLocation>
        <location evidence="1">Membrane</location>
        <topology evidence="1">Multi-pass membrane protein</topology>
    </subcellularLocation>
</comment>
<evidence type="ECO:0000256" key="1">
    <source>
        <dbReference type="ARBA" id="ARBA00004141"/>
    </source>
</evidence>
<name>A0A914ZEH4_PARUN</name>
<dbReference type="Gene3D" id="1.20.1640.10">
    <property type="entry name" value="Multidrug efflux transporter AcrB transmembrane domain"/>
    <property type="match status" value="2"/>
</dbReference>
<feature type="domain" description="SSD" evidence="8">
    <location>
        <begin position="250"/>
        <end position="412"/>
    </location>
</feature>
<protein>
    <submittedName>
        <fullName evidence="10 11">SSD domain-containing protein</fullName>
    </submittedName>
</protein>
<evidence type="ECO:0000256" key="4">
    <source>
        <dbReference type="ARBA" id="ARBA00022989"/>
    </source>
</evidence>
<dbReference type="GO" id="GO:0006897">
    <property type="term" value="P:endocytosis"/>
    <property type="evidence" value="ECO:0007669"/>
    <property type="project" value="TreeGrafter"/>
</dbReference>
<evidence type="ECO:0000256" key="7">
    <source>
        <dbReference type="SAM" id="Phobius"/>
    </source>
</evidence>
<organism evidence="9 12">
    <name type="scientific">Parascaris univalens</name>
    <name type="common">Nematode worm</name>
    <dbReference type="NCBI Taxonomy" id="6257"/>
    <lineage>
        <taxon>Eukaryota</taxon>
        <taxon>Metazoa</taxon>
        <taxon>Ecdysozoa</taxon>
        <taxon>Nematoda</taxon>
        <taxon>Chromadorea</taxon>
        <taxon>Rhabditida</taxon>
        <taxon>Spirurina</taxon>
        <taxon>Ascaridomorpha</taxon>
        <taxon>Ascaridoidea</taxon>
        <taxon>Ascarididae</taxon>
        <taxon>Parascaris</taxon>
    </lineage>
</organism>
<reference evidence="10 11" key="1">
    <citation type="submission" date="2022-11" db="UniProtKB">
        <authorList>
            <consortium name="WormBaseParasite"/>
        </authorList>
    </citation>
    <scope>IDENTIFICATION</scope>
</reference>
<feature type="transmembrane region" description="Helical" evidence="7">
    <location>
        <begin position="277"/>
        <end position="301"/>
    </location>
</feature>
<comment type="similarity">
    <text evidence="2">Belongs to the patched family.</text>
</comment>
<keyword evidence="3 7" id="KW-0812">Transmembrane</keyword>
<feature type="transmembrane region" description="Helical" evidence="7">
    <location>
        <begin position="20"/>
        <end position="40"/>
    </location>
</feature>
<evidence type="ECO:0000256" key="5">
    <source>
        <dbReference type="ARBA" id="ARBA00023136"/>
    </source>
</evidence>
<sequence length="854" mass="95174">MGLLVNNLFSVIGFTIGSRPLTFIFISLAIFAFSLLGPIFNLDVRMNLKSGFTRRDAPSAREIAAHVEFFGNRGTPWYMALFAVAQNGSILNDLESNELTTFYKYITQEMIIEYENQTLKYRDDLCEPFCKFNSQLWNILQYHSFFQLTYPLATIGPYKINVGKYLFNRTTNKNGVITGVGTVVIYFTTFINSTTKERHLELFEKGVLSKVREHNANKSNSINFVLHGAYSVTQEVQRGVLITAPYYLTGAALLAVFVLFAYTITSLSFNQFEWSKLALACAAIISPIIASITAIGFILLVGLHVNMLVLISPFLTLAIGIGVDDAFLLTNTWMRQRDIALQQNYSPAERLQLVFEKVGAAVAVTSFTNVLGFALGCIAPVPEIQLFCASVSLSMFMDLLFQLTLYSPLHVLLDKSRSVEGKYELVTKNEKQELTSGQKVRNFFATVVQYYAEFMASLWAEMILVGVLIGYLYISIRGILSLRTDMDGSMILPSDSQSNEGIRIMNEVVWPDFLGINYIIRNPPNFSDPIEYRKFVRMTDDVQSMDNAIGSHANLIWINDYLRYLANPGASKLDILFGWSGPEGNDTQAKKTGLDMSEFEMFINTDPYTGWKDGVRYKHDSKNRTVITQMLYIVGYKGTRSLSDKVRLLSACRKISSRYPQYNMVPFDTDSQLIDVIIAVPPTTFNTMTFTVAAMGIVFLAFSANIATAIVATLSVASICSGVLGMLHYWDCYLDPLTMVAVIMTAGLGVDFTAHIVFHYLMNEQHHRNNAKRIAVAFDGCALSALQAGLSTFLVMFPVLFAPVGVYTIIAKAIVLVVIIGLIHGLVLVPILLAALPNCLTGKAFCAERQLSMK</sequence>
<feature type="transmembrane region" description="Helical" evidence="7">
    <location>
        <begin position="358"/>
        <end position="379"/>
    </location>
</feature>
<feature type="transmembrane region" description="Helical" evidence="7">
    <location>
        <begin position="736"/>
        <end position="762"/>
    </location>
</feature>
<evidence type="ECO:0000256" key="3">
    <source>
        <dbReference type="ARBA" id="ARBA00022692"/>
    </source>
</evidence>
<dbReference type="AlphaFoldDB" id="A0A914ZEH4"/>
<feature type="transmembrane region" description="Helical" evidence="7">
    <location>
        <begin position="454"/>
        <end position="474"/>
    </location>
</feature>
<keyword evidence="4 7" id="KW-1133">Transmembrane helix</keyword>
<dbReference type="PANTHER" id="PTHR10796">
    <property type="entry name" value="PATCHED-RELATED"/>
    <property type="match status" value="1"/>
</dbReference>
<evidence type="ECO:0000259" key="8">
    <source>
        <dbReference type="PROSITE" id="PS50156"/>
    </source>
</evidence>
<feature type="transmembrane region" description="Helical" evidence="7">
    <location>
        <begin position="308"/>
        <end position="329"/>
    </location>
</feature>
<feature type="transmembrane region" description="Helical" evidence="7">
    <location>
        <begin position="246"/>
        <end position="265"/>
    </location>
</feature>
<feature type="transmembrane region" description="Helical" evidence="7">
    <location>
        <begin position="774"/>
        <end position="797"/>
    </location>
</feature>
<feature type="transmembrane region" description="Helical" evidence="7">
    <location>
        <begin position="809"/>
        <end position="833"/>
    </location>
</feature>
<dbReference type="WBParaSite" id="PgB01_g019_t05">
    <property type="protein sequence ID" value="PgB01_g019_t05"/>
    <property type="gene ID" value="PgB01_g019"/>
</dbReference>
<dbReference type="Pfam" id="PF02460">
    <property type="entry name" value="Patched"/>
    <property type="match status" value="1"/>
</dbReference>
<dbReference type="GO" id="GO:0018996">
    <property type="term" value="P:molting cycle, collagen and cuticulin-based cuticle"/>
    <property type="evidence" value="ECO:0007669"/>
    <property type="project" value="TreeGrafter"/>
</dbReference>
<dbReference type="WBParaSite" id="PgB01_g019_t01">
    <property type="protein sequence ID" value="PgB01_g019_t01"/>
    <property type="gene ID" value="PgB01_g019"/>
</dbReference>
<dbReference type="SUPFAM" id="SSF82866">
    <property type="entry name" value="Multidrug efflux transporter AcrB transmembrane domain"/>
    <property type="match status" value="2"/>
</dbReference>
<keyword evidence="9" id="KW-1185">Reference proteome</keyword>
<keyword evidence="5 7" id="KW-0472">Membrane</keyword>
<dbReference type="Proteomes" id="UP000887569">
    <property type="component" value="Unplaced"/>
</dbReference>
<dbReference type="InterPro" id="IPR003392">
    <property type="entry name" value="PTHD_SSD"/>
</dbReference>
<evidence type="ECO:0000313" key="11">
    <source>
        <dbReference type="WBParaSite" id="PgB01_g019_t05"/>
    </source>
</evidence>
<dbReference type="InterPro" id="IPR051697">
    <property type="entry name" value="Patched_domain-protein"/>
</dbReference>
<evidence type="ECO:0000256" key="2">
    <source>
        <dbReference type="ARBA" id="ARBA00005585"/>
    </source>
</evidence>
<proteinExistence type="inferred from homology"/>
<dbReference type="PANTHER" id="PTHR10796:SF189">
    <property type="entry name" value="SSD DOMAIN-CONTAINING PROTEIN"/>
    <property type="match status" value="1"/>
</dbReference>
<evidence type="ECO:0000313" key="9">
    <source>
        <dbReference type="Proteomes" id="UP000887569"/>
    </source>
</evidence>
<dbReference type="WBParaSite" id="PgB01_g019_t07">
    <property type="protein sequence ID" value="PgB01_g019_t07"/>
    <property type="gene ID" value="PgB01_g019"/>
</dbReference>
<accession>A0A914ZEH4</accession>
<feature type="transmembrane region" description="Helical" evidence="7">
    <location>
        <begin position="697"/>
        <end position="730"/>
    </location>
</feature>
<keyword evidence="6" id="KW-0325">Glycoprotein</keyword>
<dbReference type="InterPro" id="IPR000731">
    <property type="entry name" value="SSD"/>
</dbReference>
<evidence type="ECO:0000313" key="10">
    <source>
        <dbReference type="WBParaSite" id="PgB01_g019_t01"/>
    </source>
</evidence>
<evidence type="ECO:0000313" key="12">
    <source>
        <dbReference type="WBParaSite" id="PgB01_g019_t07"/>
    </source>
</evidence>
<dbReference type="GO" id="GO:0005886">
    <property type="term" value="C:plasma membrane"/>
    <property type="evidence" value="ECO:0007669"/>
    <property type="project" value="TreeGrafter"/>
</dbReference>
<dbReference type="PROSITE" id="PS50156">
    <property type="entry name" value="SSD"/>
    <property type="match status" value="1"/>
</dbReference>
<dbReference type="GO" id="GO:0030659">
    <property type="term" value="C:cytoplasmic vesicle membrane"/>
    <property type="evidence" value="ECO:0007669"/>
    <property type="project" value="TreeGrafter"/>
</dbReference>
<evidence type="ECO:0000256" key="6">
    <source>
        <dbReference type="ARBA" id="ARBA00023180"/>
    </source>
</evidence>